<sequence>MIVLDGTWKKANKIYHTHPMLHGLPRCHLDRYINQYTHRKSPSDQHLSTLEAICYGLQQLEDKHNIIQKTDYNPLLQAQQAMIEHWQQRVSQHQPETPSQ</sequence>
<keyword evidence="2" id="KW-0808">Transferase</keyword>
<evidence type="ECO:0000256" key="3">
    <source>
        <dbReference type="ARBA" id="ARBA00022691"/>
    </source>
</evidence>
<dbReference type="InterPro" id="IPR005636">
    <property type="entry name" value="DTW"/>
</dbReference>
<keyword evidence="4" id="KW-0819">tRNA processing</keyword>
<dbReference type="PANTHER" id="PTHR21392:SF0">
    <property type="entry name" value="TRNA-URIDINE AMINOCARBOXYPROPYLTRANSFERASE 2"/>
    <property type="match status" value="1"/>
</dbReference>
<proteinExistence type="inferred from homology"/>
<evidence type="ECO:0000313" key="8">
    <source>
        <dbReference type="Proteomes" id="UP001501565"/>
    </source>
</evidence>
<comment type="similarity">
    <text evidence="5">Belongs to the TDD superfamily. DTWD2 family.</text>
</comment>
<evidence type="ECO:0000256" key="4">
    <source>
        <dbReference type="ARBA" id="ARBA00022694"/>
    </source>
</evidence>
<accession>A0ABP7MPV7</accession>
<dbReference type="EMBL" id="BAABBN010000007">
    <property type="protein sequence ID" value="GAA3927770.1"/>
    <property type="molecule type" value="Genomic_DNA"/>
</dbReference>
<dbReference type="Proteomes" id="UP001501565">
    <property type="component" value="Unassembled WGS sequence"/>
</dbReference>
<evidence type="ECO:0000256" key="2">
    <source>
        <dbReference type="ARBA" id="ARBA00022679"/>
    </source>
</evidence>
<dbReference type="PANTHER" id="PTHR21392">
    <property type="entry name" value="TRNA-URIDINE AMINOCARBOXYPROPYLTRANSFERASE 2"/>
    <property type="match status" value="1"/>
</dbReference>
<keyword evidence="3" id="KW-0949">S-adenosyl-L-methionine</keyword>
<comment type="caution">
    <text evidence="7">The sequence shown here is derived from an EMBL/GenBank/DDBJ whole genome shotgun (WGS) entry which is preliminary data.</text>
</comment>
<protein>
    <recommendedName>
        <fullName evidence="1">tRNA-uridine aminocarboxypropyltransferase</fullName>
        <ecNumber evidence="1">2.5.1.25</ecNumber>
    </recommendedName>
</protein>
<evidence type="ECO:0000256" key="5">
    <source>
        <dbReference type="ARBA" id="ARBA00034489"/>
    </source>
</evidence>
<dbReference type="InterPro" id="IPR039262">
    <property type="entry name" value="DTWD2/TAPT"/>
</dbReference>
<evidence type="ECO:0000259" key="6">
    <source>
        <dbReference type="Pfam" id="PF03942"/>
    </source>
</evidence>
<dbReference type="EC" id="2.5.1.25" evidence="1"/>
<reference evidence="8" key="1">
    <citation type="journal article" date="2019" name="Int. J. Syst. Evol. Microbiol.">
        <title>The Global Catalogue of Microorganisms (GCM) 10K type strain sequencing project: providing services to taxonomists for standard genome sequencing and annotation.</title>
        <authorList>
            <consortium name="The Broad Institute Genomics Platform"/>
            <consortium name="The Broad Institute Genome Sequencing Center for Infectious Disease"/>
            <person name="Wu L."/>
            <person name="Ma J."/>
        </authorList>
    </citation>
    <scope>NUCLEOTIDE SEQUENCE [LARGE SCALE GENOMIC DNA]</scope>
    <source>
        <strain evidence="8">JCM 17551</strain>
    </source>
</reference>
<evidence type="ECO:0000256" key="1">
    <source>
        <dbReference type="ARBA" id="ARBA00012386"/>
    </source>
</evidence>
<evidence type="ECO:0000313" key="7">
    <source>
        <dbReference type="EMBL" id="GAA3927770.1"/>
    </source>
</evidence>
<dbReference type="Pfam" id="PF03942">
    <property type="entry name" value="DTW"/>
    <property type="match status" value="1"/>
</dbReference>
<feature type="domain" description="DTW" evidence="6">
    <location>
        <begin position="1"/>
        <end position="86"/>
    </location>
</feature>
<gene>
    <name evidence="7" type="ORF">GCM10022277_25210</name>
</gene>
<organism evidence="7 8">
    <name type="scientific">Litoribacillus peritrichatus</name>
    <dbReference type="NCBI Taxonomy" id="718191"/>
    <lineage>
        <taxon>Bacteria</taxon>
        <taxon>Pseudomonadati</taxon>
        <taxon>Pseudomonadota</taxon>
        <taxon>Gammaproteobacteria</taxon>
        <taxon>Oceanospirillales</taxon>
        <taxon>Oceanospirillaceae</taxon>
        <taxon>Litoribacillus</taxon>
    </lineage>
</organism>
<keyword evidence="8" id="KW-1185">Reference proteome</keyword>
<name>A0ABP7MPV7_9GAMM</name>